<comment type="caution">
    <text evidence="6">The sequence shown here is derived from an EMBL/GenBank/DDBJ whole genome shotgun (WGS) entry which is preliminary data.</text>
</comment>
<evidence type="ECO:0000259" key="5">
    <source>
        <dbReference type="PROSITE" id="PS50995"/>
    </source>
</evidence>
<name>A0A967AZ35_9MICO</name>
<evidence type="ECO:0000313" key="6">
    <source>
        <dbReference type="EMBL" id="NHN55731.1"/>
    </source>
</evidence>
<dbReference type="GO" id="GO:0003677">
    <property type="term" value="F:DNA binding"/>
    <property type="evidence" value="ECO:0007669"/>
    <property type="project" value="UniProtKB-KW"/>
</dbReference>
<feature type="region of interest" description="Disordered" evidence="4">
    <location>
        <begin position="1"/>
        <end position="20"/>
    </location>
</feature>
<accession>A0A967AZ35</accession>
<dbReference type="Proteomes" id="UP000744769">
    <property type="component" value="Unassembled WGS sequence"/>
</dbReference>
<dbReference type="InterPro" id="IPR000835">
    <property type="entry name" value="HTH_MarR-typ"/>
</dbReference>
<evidence type="ECO:0000256" key="3">
    <source>
        <dbReference type="ARBA" id="ARBA00023163"/>
    </source>
</evidence>
<organism evidence="6 7">
    <name type="scientific">Metallococcus carri</name>
    <dbReference type="NCBI Taxonomy" id="1656884"/>
    <lineage>
        <taxon>Bacteria</taxon>
        <taxon>Bacillati</taxon>
        <taxon>Actinomycetota</taxon>
        <taxon>Actinomycetes</taxon>
        <taxon>Micrococcales</taxon>
        <taxon>Dermacoccaceae</taxon>
        <taxon>Metallococcus</taxon>
    </lineage>
</organism>
<keyword evidence="3" id="KW-0804">Transcription</keyword>
<feature type="domain" description="HTH marR-type" evidence="5">
    <location>
        <begin position="22"/>
        <end position="158"/>
    </location>
</feature>
<dbReference type="SMART" id="SM00347">
    <property type="entry name" value="HTH_MARR"/>
    <property type="match status" value="1"/>
</dbReference>
<sequence>MDHVDRIQQQWRRERPDVDSSPQRVFGRLHRLAQALTAELVAVYEQFGLSEPEFDLLAALRRSGEADGIQPADLARSTMVTTGGLTKRLDRLEERGLVQRTRPGDGDGRAKLVRLTPEGRTLIDEAFTAHMANEARLLATLPRRDADALERILRTWLADFEDQRT</sequence>
<keyword evidence="2" id="KW-0238">DNA-binding</keyword>
<evidence type="ECO:0000313" key="7">
    <source>
        <dbReference type="Proteomes" id="UP000744769"/>
    </source>
</evidence>
<protein>
    <submittedName>
        <fullName evidence="6">MarR family transcriptional regulator</fullName>
    </submittedName>
</protein>
<dbReference type="EMBL" id="JAAOIV010000005">
    <property type="protein sequence ID" value="NHN55731.1"/>
    <property type="molecule type" value="Genomic_DNA"/>
</dbReference>
<dbReference type="Pfam" id="PF12802">
    <property type="entry name" value="MarR_2"/>
    <property type="match status" value="1"/>
</dbReference>
<dbReference type="RefSeq" id="WP_166195831.1">
    <property type="nucleotide sequence ID" value="NZ_JAAOIV010000005.1"/>
</dbReference>
<reference evidence="6" key="1">
    <citation type="submission" date="2020-03" db="EMBL/GenBank/DDBJ databases">
        <title>Draft sequencing of Calidifontibacter sp. DB0510.</title>
        <authorList>
            <person name="Kim D.-U."/>
        </authorList>
    </citation>
    <scope>NUCLEOTIDE SEQUENCE</scope>
    <source>
        <strain evidence="6">DB0510</strain>
    </source>
</reference>
<feature type="compositionally biased region" description="Basic and acidic residues" evidence="4">
    <location>
        <begin position="1"/>
        <end position="18"/>
    </location>
</feature>
<evidence type="ECO:0000256" key="4">
    <source>
        <dbReference type="SAM" id="MobiDB-lite"/>
    </source>
</evidence>
<dbReference type="AlphaFoldDB" id="A0A967AZ35"/>
<keyword evidence="1" id="KW-0805">Transcription regulation</keyword>
<dbReference type="InterPro" id="IPR036390">
    <property type="entry name" value="WH_DNA-bd_sf"/>
</dbReference>
<proteinExistence type="predicted"/>
<keyword evidence="7" id="KW-1185">Reference proteome</keyword>
<dbReference type="PANTHER" id="PTHR42756:SF1">
    <property type="entry name" value="TRANSCRIPTIONAL REPRESSOR OF EMRAB OPERON"/>
    <property type="match status" value="1"/>
</dbReference>
<dbReference type="SUPFAM" id="SSF46785">
    <property type="entry name" value="Winged helix' DNA-binding domain"/>
    <property type="match status" value="1"/>
</dbReference>
<evidence type="ECO:0000256" key="2">
    <source>
        <dbReference type="ARBA" id="ARBA00023125"/>
    </source>
</evidence>
<gene>
    <name evidence="6" type="ORF">G9U51_08070</name>
</gene>
<dbReference type="PROSITE" id="PS50995">
    <property type="entry name" value="HTH_MARR_2"/>
    <property type="match status" value="1"/>
</dbReference>
<dbReference type="GO" id="GO:0003700">
    <property type="term" value="F:DNA-binding transcription factor activity"/>
    <property type="evidence" value="ECO:0007669"/>
    <property type="project" value="InterPro"/>
</dbReference>
<evidence type="ECO:0000256" key="1">
    <source>
        <dbReference type="ARBA" id="ARBA00023015"/>
    </source>
</evidence>
<dbReference type="PANTHER" id="PTHR42756">
    <property type="entry name" value="TRANSCRIPTIONAL REGULATOR, MARR"/>
    <property type="match status" value="1"/>
</dbReference>
<dbReference type="Gene3D" id="1.10.10.10">
    <property type="entry name" value="Winged helix-like DNA-binding domain superfamily/Winged helix DNA-binding domain"/>
    <property type="match status" value="1"/>
</dbReference>
<dbReference type="InterPro" id="IPR036388">
    <property type="entry name" value="WH-like_DNA-bd_sf"/>
</dbReference>